<dbReference type="SUPFAM" id="SSF52540">
    <property type="entry name" value="P-loop containing nucleoside triphosphate hydrolases"/>
    <property type="match status" value="1"/>
</dbReference>
<dbReference type="EMBL" id="PCVI01000010">
    <property type="protein sequence ID" value="PIQ70423.1"/>
    <property type="molecule type" value="Genomic_DNA"/>
</dbReference>
<dbReference type="InterPro" id="IPR058441">
    <property type="entry name" value="DUF8128"/>
</dbReference>
<name>A0A2H0KIN4_9BACT</name>
<comment type="caution">
    <text evidence="3">The sequence shown here is derived from an EMBL/GenBank/DDBJ whole genome shotgun (WGS) entry which is preliminary data.</text>
</comment>
<sequence length="713" mass="80543">MIDKTLPFSLIEIRVPRSCEKTPEAAAQLFTAFSNLAKNPLFSRRPPESISFEIACLQQQIHFLIVCPKDKTSFVESQISAQYPESLLSFLPKDYLSSWMQTQNSLYLGQIELAKNYFLPLKTFREIKEADLMSSILGIMSKTRPSDIMIMQLLIANAGGWQSSAQKIIDKGIPAEEGKTSPHPQAKYITEKLSGAGFWTAIRLISNSEPLLSSLASSFSAFQSEVNSLKLKKPGRFFEKKFIQSIKNRTFKHVPKYQILNVDELASLWHPPSALLAGIKNITWGRIIASEPPQNLPTAEGLDDADKQEINFIARTEYKNKIATFGIKKNDRRRHIYIIGKTGTGKSTLIANMAINDLRNREGLAVIDPHGDLTEILLDYIPSYRINEVCYLDPSDTNHPFTLNPLEVKNPAHKELIASNIVAIFYKLYYYSWGPRLEHILRNTILTLLETPTPTLVQVPDLLTNSNFRKKIVDSLQDPILVSFWRNEFEKMSENLRNEAISPILNKVGQFVSSPTIRGIIGQHKSSVDLEDIMDSGKVLLVNLSQGKIGEDNAALLGAMIITQLQLAAMNRININEEQRKDFYLYVDEFQNFATSAFIKILSEARKYRLCLNLTNQYIGQLEEDLQKAIFGNAGTLISFVIGSMDAKIMASEFGQIYKEEDMVALGMYQIAMKLCIENLTSTPFLATTMPLPRCKNQNRQKVLKVSLEKHNK</sequence>
<gene>
    <name evidence="3" type="ORF">COV89_00540</name>
</gene>
<proteinExistence type="predicted"/>
<feature type="domain" description="Type IV secretion system coupling protein TraD DNA-binding" evidence="1">
    <location>
        <begin position="321"/>
        <end position="655"/>
    </location>
</feature>
<accession>A0A2H0KIN4</accession>
<dbReference type="PANTHER" id="PTHR30121">
    <property type="entry name" value="UNCHARACTERIZED PROTEIN YJGR-RELATED"/>
    <property type="match status" value="1"/>
</dbReference>
<evidence type="ECO:0000313" key="3">
    <source>
        <dbReference type="EMBL" id="PIQ70423.1"/>
    </source>
</evidence>
<dbReference type="CDD" id="cd01127">
    <property type="entry name" value="TrwB_TraG_TraD_VirD4"/>
    <property type="match status" value="1"/>
</dbReference>
<evidence type="ECO:0000259" key="1">
    <source>
        <dbReference type="Pfam" id="PF10412"/>
    </source>
</evidence>
<dbReference type="InterPro" id="IPR051162">
    <property type="entry name" value="T4SS_component"/>
</dbReference>
<reference evidence="3 4" key="1">
    <citation type="submission" date="2017-09" db="EMBL/GenBank/DDBJ databases">
        <title>Depth-based differentiation of microbial function through sediment-hosted aquifers and enrichment of novel symbionts in the deep terrestrial subsurface.</title>
        <authorList>
            <person name="Probst A.J."/>
            <person name="Ladd B."/>
            <person name="Jarett J.K."/>
            <person name="Geller-Mcgrath D.E."/>
            <person name="Sieber C.M."/>
            <person name="Emerson J.B."/>
            <person name="Anantharaman K."/>
            <person name="Thomas B.C."/>
            <person name="Malmstrom R."/>
            <person name="Stieglmeier M."/>
            <person name="Klingl A."/>
            <person name="Woyke T."/>
            <person name="Ryan C.M."/>
            <person name="Banfield J.F."/>
        </authorList>
    </citation>
    <scope>NUCLEOTIDE SEQUENCE [LARGE SCALE GENOMIC DNA]</scope>
    <source>
        <strain evidence="3">CG11_big_fil_rev_8_21_14_0_20_40_12</strain>
    </source>
</reference>
<dbReference type="Gene3D" id="3.40.50.300">
    <property type="entry name" value="P-loop containing nucleotide triphosphate hydrolases"/>
    <property type="match status" value="2"/>
</dbReference>
<dbReference type="Proteomes" id="UP000231371">
    <property type="component" value="Unassembled WGS sequence"/>
</dbReference>
<dbReference type="PANTHER" id="PTHR30121:SF11">
    <property type="entry name" value="AAA+ ATPASE DOMAIN-CONTAINING PROTEIN"/>
    <property type="match status" value="1"/>
</dbReference>
<evidence type="ECO:0000259" key="2">
    <source>
        <dbReference type="Pfam" id="PF26449"/>
    </source>
</evidence>
<protein>
    <submittedName>
        <fullName evidence="3">Uncharacterized protein</fullName>
    </submittedName>
</protein>
<dbReference type="InterPro" id="IPR019476">
    <property type="entry name" value="T4SS_TraD_DNA-bd"/>
</dbReference>
<dbReference type="InterPro" id="IPR027417">
    <property type="entry name" value="P-loop_NTPase"/>
</dbReference>
<dbReference type="AlphaFoldDB" id="A0A2H0KIN4"/>
<organism evidence="3 4">
    <name type="scientific">Candidatus Shapirobacteria bacterium CG11_big_fil_rev_8_21_14_0_20_40_12</name>
    <dbReference type="NCBI Taxonomy" id="1974889"/>
    <lineage>
        <taxon>Bacteria</taxon>
        <taxon>Candidatus Shapironibacteriota</taxon>
    </lineage>
</organism>
<evidence type="ECO:0000313" key="4">
    <source>
        <dbReference type="Proteomes" id="UP000231371"/>
    </source>
</evidence>
<dbReference type="Pfam" id="PF26449">
    <property type="entry name" value="DUF8128"/>
    <property type="match status" value="1"/>
</dbReference>
<feature type="domain" description="DUF8128" evidence="2">
    <location>
        <begin position="9"/>
        <end position="275"/>
    </location>
</feature>
<dbReference type="Pfam" id="PF10412">
    <property type="entry name" value="TrwB_AAD_bind"/>
    <property type="match status" value="1"/>
</dbReference>